<feature type="region of interest" description="Disordered" evidence="2">
    <location>
        <begin position="985"/>
        <end position="1108"/>
    </location>
</feature>
<feature type="compositionally biased region" description="Polar residues" evidence="2">
    <location>
        <begin position="930"/>
        <end position="957"/>
    </location>
</feature>
<dbReference type="Pfam" id="PF02181">
    <property type="entry name" value="FH2"/>
    <property type="match status" value="1"/>
</dbReference>
<dbReference type="SUPFAM" id="SSF48371">
    <property type="entry name" value="ARM repeat"/>
    <property type="match status" value="1"/>
</dbReference>
<dbReference type="AlphaFoldDB" id="A0A7E4WC06"/>
<feature type="compositionally biased region" description="Low complexity" evidence="2">
    <location>
        <begin position="848"/>
        <end position="866"/>
    </location>
</feature>
<dbReference type="SUPFAM" id="SSF101447">
    <property type="entry name" value="Formin homology 2 domain (FH2 domain)"/>
    <property type="match status" value="1"/>
</dbReference>
<reference evidence="4" key="1">
    <citation type="journal article" date="2013" name="Genetics">
        <title>The draft genome and transcriptome of Panagrellus redivivus are shaped by the harsh demands of a free-living lifestyle.</title>
        <authorList>
            <person name="Srinivasan J."/>
            <person name="Dillman A.R."/>
            <person name="Macchietto M.G."/>
            <person name="Heikkinen L."/>
            <person name="Lakso M."/>
            <person name="Fracchia K.M."/>
            <person name="Antoshechkin I."/>
            <person name="Mortazavi A."/>
            <person name="Wong G."/>
            <person name="Sternberg P.W."/>
        </authorList>
    </citation>
    <scope>NUCLEOTIDE SEQUENCE [LARGE SCALE GENOMIC DNA]</scope>
    <source>
        <strain evidence="4">MT8872</strain>
    </source>
</reference>
<accession>A0A7E4WC06</accession>
<dbReference type="Proteomes" id="UP000492821">
    <property type="component" value="Unassembled WGS sequence"/>
</dbReference>
<dbReference type="PANTHER" id="PTHR46345">
    <property type="entry name" value="INVERTED FORMIN-2"/>
    <property type="match status" value="1"/>
</dbReference>
<feature type="domain" description="FH2" evidence="3">
    <location>
        <begin position="320"/>
        <end position="711"/>
    </location>
</feature>
<feature type="compositionally biased region" description="Pro residues" evidence="2">
    <location>
        <begin position="1083"/>
        <end position="1095"/>
    </location>
</feature>
<dbReference type="PROSITE" id="PS51444">
    <property type="entry name" value="FH2"/>
    <property type="match status" value="1"/>
</dbReference>
<dbReference type="InterPro" id="IPR042201">
    <property type="entry name" value="FH2_Formin_sf"/>
</dbReference>
<organism evidence="4 5">
    <name type="scientific">Panagrellus redivivus</name>
    <name type="common">Microworm</name>
    <dbReference type="NCBI Taxonomy" id="6233"/>
    <lineage>
        <taxon>Eukaryota</taxon>
        <taxon>Metazoa</taxon>
        <taxon>Ecdysozoa</taxon>
        <taxon>Nematoda</taxon>
        <taxon>Chromadorea</taxon>
        <taxon>Rhabditida</taxon>
        <taxon>Tylenchina</taxon>
        <taxon>Panagrolaimomorpha</taxon>
        <taxon>Panagrolaimoidea</taxon>
        <taxon>Panagrolaimidae</taxon>
        <taxon>Panagrellus</taxon>
    </lineage>
</organism>
<feature type="region of interest" description="Disordered" evidence="2">
    <location>
        <begin position="1125"/>
        <end position="1265"/>
    </location>
</feature>
<feature type="region of interest" description="Disordered" evidence="2">
    <location>
        <begin position="150"/>
        <end position="169"/>
    </location>
</feature>
<dbReference type="PANTHER" id="PTHR46345:SF8">
    <property type="entry name" value="FORMIN 3, ISOFORM B"/>
    <property type="match status" value="1"/>
</dbReference>
<keyword evidence="4" id="KW-1185">Reference proteome</keyword>
<feature type="compositionally biased region" description="Polar residues" evidence="2">
    <location>
        <begin position="152"/>
        <end position="169"/>
    </location>
</feature>
<proteinExistence type="predicted"/>
<evidence type="ECO:0000256" key="1">
    <source>
        <dbReference type="SAM" id="Coils"/>
    </source>
</evidence>
<feature type="compositionally biased region" description="Polar residues" evidence="2">
    <location>
        <begin position="1238"/>
        <end position="1248"/>
    </location>
</feature>
<dbReference type="SMART" id="SM00498">
    <property type="entry name" value="FH2"/>
    <property type="match status" value="1"/>
</dbReference>
<evidence type="ECO:0000256" key="2">
    <source>
        <dbReference type="SAM" id="MobiDB-lite"/>
    </source>
</evidence>
<evidence type="ECO:0000313" key="5">
    <source>
        <dbReference type="WBParaSite" id="Pan_g9931.t1"/>
    </source>
</evidence>
<feature type="compositionally biased region" description="Low complexity" evidence="2">
    <location>
        <begin position="1008"/>
        <end position="1042"/>
    </location>
</feature>
<dbReference type="Gene3D" id="1.20.58.2220">
    <property type="entry name" value="Formin, FH2 domain"/>
    <property type="match status" value="1"/>
</dbReference>
<dbReference type="WBParaSite" id="Pan_g9931.t1">
    <property type="protein sequence ID" value="Pan_g9931.t1"/>
    <property type="gene ID" value="Pan_g9931"/>
</dbReference>
<evidence type="ECO:0000313" key="4">
    <source>
        <dbReference type="Proteomes" id="UP000492821"/>
    </source>
</evidence>
<feature type="region of interest" description="Disordered" evidence="2">
    <location>
        <begin position="233"/>
        <end position="308"/>
    </location>
</feature>
<dbReference type="InterPro" id="IPR016024">
    <property type="entry name" value="ARM-type_fold"/>
</dbReference>
<feature type="compositionally biased region" description="Basic and acidic residues" evidence="2">
    <location>
        <begin position="1126"/>
        <end position="1136"/>
    </location>
</feature>
<dbReference type="InterPro" id="IPR015425">
    <property type="entry name" value="FH2_Formin"/>
</dbReference>
<dbReference type="Gene3D" id="1.25.10.10">
    <property type="entry name" value="Leucine-rich Repeat Variant"/>
    <property type="match status" value="1"/>
</dbReference>
<reference evidence="5" key="2">
    <citation type="submission" date="2020-10" db="UniProtKB">
        <authorList>
            <consortium name="WormBaseParasite"/>
        </authorList>
    </citation>
    <scope>IDENTIFICATION</scope>
</reference>
<feature type="compositionally biased region" description="Pro residues" evidence="2">
    <location>
        <begin position="241"/>
        <end position="280"/>
    </location>
</feature>
<evidence type="ECO:0000259" key="3">
    <source>
        <dbReference type="PROSITE" id="PS51444"/>
    </source>
</evidence>
<feature type="region of interest" description="Disordered" evidence="2">
    <location>
        <begin position="819"/>
        <end position="957"/>
    </location>
</feature>
<feature type="compositionally biased region" description="Polar residues" evidence="2">
    <location>
        <begin position="992"/>
        <end position="1007"/>
    </location>
</feature>
<feature type="compositionally biased region" description="Low complexity" evidence="2">
    <location>
        <begin position="1211"/>
        <end position="1223"/>
    </location>
</feature>
<feature type="region of interest" description="Disordered" evidence="2">
    <location>
        <begin position="783"/>
        <end position="802"/>
    </location>
</feature>
<feature type="compositionally biased region" description="Polar residues" evidence="2">
    <location>
        <begin position="792"/>
        <end position="802"/>
    </location>
</feature>
<feature type="coiled-coil region" evidence="1">
    <location>
        <begin position="686"/>
        <end position="721"/>
    </location>
</feature>
<name>A0A7E4WC06_PANRE</name>
<feature type="compositionally biased region" description="Low complexity" evidence="2">
    <location>
        <begin position="1145"/>
        <end position="1165"/>
    </location>
</feature>
<dbReference type="InterPro" id="IPR011989">
    <property type="entry name" value="ARM-like"/>
</dbReference>
<feature type="compositionally biased region" description="Polar residues" evidence="2">
    <location>
        <begin position="867"/>
        <end position="888"/>
    </location>
</feature>
<protein>
    <submittedName>
        <fullName evidence="5">FH2 domain-containing protein</fullName>
    </submittedName>
</protein>
<keyword evidence="1" id="KW-0175">Coiled coil</keyword>
<sequence length="1265" mass="140152">MSADFEVIRAAVLDNPQKHFTEFLFDATDQEIIVLLSDIVLVPHRGHDTAIQCLVLWQDIMNHHFVLESVITVMTETATDDLACACIVLINRLLRYAPSASFRLRIRKELFDQHIYDRLDLLKKKFSLNRQFAALRSQCLELLSESAFTDGDSGSFSGTEDESMTSNGSVCDQDNEIFKLLNSADAREHQDELLDMLKLVVNELPKGGPELLKKVKMAAKNEPSPRATFADSIAKAASKAPPAPTSPPPLIAKAPPPPPPPPPLPAIKSGPPPPPPPGCPPVLGKSAGSGPPPPPPLLGFGSPSAAPQPEKLAIPDYLVLPLTPPPNRKLKRCQWAKIPVNTITEQKAKNSIWQNLGPAHNDMRDLLDLTQLDDLFECSPVPSSMNQHNGLESSSTKTVKPQILDSKRKMNVGIFLKQYKDIDLLLSNIKEGKASEIEHEKLKVLENLLPSSSEILTIQNYTGDLKILEDAELFFAKLIKIPDYQLRIAAMAFTSDFNAFIIDAQKHTATALKACNELLTSESLRRIFYLFLHMGNYLNVDRKTAGFKLNTLWSIDNLRTTTKDGLSILHLVAQRMTECNSNVKEELQTVQEAAQISLESMKDDTKSIIERLKNLTSRVEAKTDPLFVEMNAFFKVAKIKVNAIKSKLDEIETKRINIAAYFCENEKTFRLEECFKIFSTFLTRFYNALNDNEKRALRELKRREREEKKLKEKQIVDKENDETVEQLNNDKLYEFLRATPQYGTAERRRSVMCVSEDRERLATPPITRRKFSSVKPLEEKPELEQFKRNYKPSDTNIFPSTENLESFVDEALKIQRRSLRRQPEHQWTSTENKRDSGIDDAISVNVTSESSNCSPDISPSNSSNNCQSKSDISTSDDNLNATDITTPTKAEDFRVKPPLASQNAMKRVSVTDRLVARKPAASETPVASKPVTSSIRTTPSGRLTSSHSAVKVASSQPPVRTAEKPIINKTSTVVTKPRVVAPPRTIVGARSIKSSTESVDKSASTKPSTVSRSTFSSSNSRPTLSSTIRTSPTRPSVSSLRLTKPSVSSRITPTQPPKAETSIKARNTALMRVRATRESEPAPSAPKPAPKPAMPTRPSQVRALENRTPISTLKKSPIKSVTITKGDIKPAPEKVTNHITTSANLPRVAPRPATLPTRPRPQLRLAARKSNDSETTNTGDESAPRTPITRSSAYASTFAKPTRSTLNRLGSQSSTDSSVTSPSKNRPLTAADRRAAQMKSTDSVSTASRPAFIRTGSTTERPRWL</sequence>